<keyword evidence="4" id="KW-1185">Reference proteome</keyword>
<protein>
    <recommendedName>
        <fullName evidence="2">SCAN box domain-containing protein</fullName>
    </recommendedName>
</protein>
<organism evidence="3 4">
    <name type="scientific">Cyprinus carpio carpio</name>
    <dbReference type="NCBI Taxonomy" id="630221"/>
    <lineage>
        <taxon>Eukaryota</taxon>
        <taxon>Metazoa</taxon>
        <taxon>Chordata</taxon>
        <taxon>Craniata</taxon>
        <taxon>Vertebrata</taxon>
        <taxon>Euteleostomi</taxon>
        <taxon>Actinopterygii</taxon>
        <taxon>Neopterygii</taxon>
        <taxon>Teleostei</taxon>
        <taxon>Ostariophysi</taxon>
        <taxon>Cypriniformes</taxon>
        <taxon>Cyprinidae</taxon>
        <taxon>Cyprininae</taxon>
        <taxon>Cyprinus</taxon>
    </lineage>
</organism>
<evidence type="ECO:0000313" key="3">
    <source>
        <dbReference type="Ensembl" id="ENSCCRP00000110150.1"/>
    </source>
</evidence>
<dbReference type="OMA" id="VCECGPE"/>
<evidence type="ECO:0000256" key="1">
    <source>
        <dbReference type="ARBA" id="ARBA00023242"/>
    </source>
</evidence>
<dbReference type="Proteomes" id="UP001108240">
    <property type="component" value="Unplaced"/>
</dbReference>
<reference evidence="3" key="1">
    <citation type="submission" date="2025-08" db="UniProtKB">
        <authorList>
            <consortium name="Ensembl"/>
        </authorList>
    </citation>
    <scope>IDENTIFICATION</scope>
</reference>
<reference evidence="3" key="2">
    <citation type="submission" date="2025-09" db="UniProtKB">
        <authorList>
            <consortium name="Ensembl"/>
        </authorList>
    </citation>
    <scope>IDENTIFICATION</scope>
</reference>
<dbReference type="PANTHER" id="PTHR45935:SF15">
    <property type="entry name" value="SCAN BOX DOMAIN-CONTAINING PROTEIN"/>
    <property type="match status" value="1"/>
</dbReference>
<sequence>MSSEKCRQRNKMELSVKKMADQRNWLQRVHLQARSLRDNETPREFVRLKDLYEKWMVPSGRTKQEIGDQIVLEQFLKELDPEVRTWVKQNGPTSSKQAAEMAETFLAARRLLHQPRRWQGFNHSSTGKSGDHWWIHVQVRH</sequence>
<dbReference type="AlphaFoldDB" id="A0A9J7XX42"/>
<proteinExistence type="predicted"/>
<dbReference type="InterPro" id="IPR038269">
    <property type="entry name" value="SCAN_sf"/>
</dbReference>
<keyword evidence="1" id="KW-0539">Nucleus</keyword>
<dbReference type="Gene3D" id="1.10.4020.10">
    <property type="entry name" value="DNA breaking-rejoining enzymes"/>
    <property type="match status" value="1"/>
</dbReference>
<dbReference type="InterPro" id="IPR050916">
    <property type="entry name" value="SCAN-C2H2_zinc_finger"/>
</dbReference>
<name>A0A9J7XX42_CYPCA</name>
<dbReference type="GeneTree" id="ENSGT01120000272011"/>
<dbReference type="PANTHER" id="PTHR45935">
    <property type="entry name" value="PROTEIN ZBED8-RELATED"/>
    <property type="match status" value="1"/>
</dbReference>
<feature type="domain" description="SCAN box" evidence="2">
    <location>
        <begin position="45"/>
        <end position="105"/>
    </location>
</feature>
<accession>A0A9J7XX42</accession>
<dbReference type="SMART" id="SM00431">
    <property type="entry name" value="SCAN"/>
    <property type="match status" value="1"/>
</dbReference>
<evidence type="ECO:0000313" key="4">
    <source>
        <dbReference type="Proteomes" id="UP001108240"/>
    </source>
</evidence>
<dbReference type="Pfam" id="PF02023">
    <property type="entry name" value="SCAN"/>
    <property type="match status" value="1"/>
</dbReference>
<dbReference type="InterPro" id="IPR003309">
    <property type="entry name" value="SCAN_dom"/>
</dbReference>
<evidence type="ECO:0000259" key="2">
    <source>
        <dbReference type="PROSITE" id="PS50804"/>
    </source>
</evidence>
<dbReference type="PROSITE" id="PS50804">
    <property type="entry name" value="SCAN_BOX"/>
    <property type="match status" value="1"/>
</dbReference>
<dbReference type="Ensembl" id="ENSCCRT00000189782.1">
    <property type="protein sequence ID" value="ENSCCRP00000110150.1"/>
    <property type="gene ID" value="ENSCCRG00000064635.1"/>
</dbReference>
<dbReference type="SUPFAM" id="SSF47353">
    <property type="entry name" value="Retrovirus capsid dimerization domain-like"/>
    <property type="match status" value="1"/>
</dbReference>